<keyword evidence="2" id="KW-1185">Reference proteome</keyword>
<evidence type="ECO:0000313" key="1">
    <source>
        <dbReference type="EMBL" id="KAF9333400.1"/>
    </source>
</evidence>
<protein>
    <submittedName>
        <fullName evidence="1">Uncharacterized protein</fullName>
    </submittedName>
</protein>
<dbReference type="AlphaFoldDB" id="A0A9P5VN44"/>
<reference evidence="1" key="1">
    <citation type="journal article" date="2020" name="Fungal Divers.">
        <title>Resolving the Mortierellaceae phylogeny through synthesis of multi-gene phylogenetics and phylogenomics.</title>
        <authorList>
            <person name="Vandepol N."/>
            <person name="Liber J."/>
            <person name="Desiro A."/>
            <person name="Na H."/>
            <person name="Kennedy M."/>
            <person name="Barry K."/>
            <person name="Grigoriev I.V."/>
            <person name="Miller A.N."/>
            <person name="O'Donnell K."/>
            <person name="Stajich J.E."/>
            <person name="Bonito G."/>
        </authorList>
    </citation>
    <scope>NUCLEOTIDE SEQUENCE</scope>
    <source>
        <strain evidence="1">NVP1</strain>
    </source>
</reference>
<dbReference type="EMBL" id="JAAAUY010000204">
    <property type="protein sequence ID" value="KAF9333400.1"/>
    <property type="molecule type" value="Genomic_DNA"/>
</dbReference>
<comment type="caution">
    <text evidence="1">The sequence shown here is derived from an EMBL/GenBank/DDBJ whole genome shotgun (WGS) entry which is preliminary data.</text>
</comment>
<proteinExistence type="predicted"/>
<dbReference type="Proteomes" id="UP000696485">
    <property type="component" value="Unassembled WGS sequence"/>
</dbReference>
<gene>
    <name evidence="1" type="ORF">BG006_003671</name>
</gene>
<evidence type="ECO:0000313" key="2">
    <source>
        <dbReference type="Proteomes" id="UP000696485"/>
    </source>
</evidence>
<accession>A0A9P5VN44</accession>
<name>A0A9P5VN44_9FUNG</name>
<organism evidence="1 2">
    <name type="scientific">Podila minutissima</name>
    <dbReference type="NCBI Taxonomy" id="64525"/>
    <lineage>
        <taxon>Eukaryota</taxon>
        <taxon>Fungi</taxon>
        <taxon>Fungi incertae sedis</taxon>
        <taxon>Mucoromycota</taxon>
        <taxon>Mortierellomycotina</taxon>
        <taxon>Mortierellomycetes</taxon>
        <taxon>Mortierellales</taxon>
        <taxon>Mortierellaceae</taxon>
        <taxon>Podila</taxon>
    </lineage>
</organism>
<sequence>MIFFRCPAFVNLYLDGGQILIELEGPFDITMSLKLNPAGHLEPELGDHAKALKLESLSIKQCQVPQDAMIEELTISTWLRELALVIIRSDLP</sequence>